<feature type="compositionally biased region" description="Polar residues" evidence="7">
    <location>
        <begin position="28"/>
        <end position="47"/>
    </location>
</feature>
<evidence type="ECO:0000256" key="1">
    <source>
        <dbReference type="ARBA" id="ARBA00004123"/>
    </source>
</evidence>
<dbReference type="GO" id="GO:0031515">
    <property type="term" value="C:tRNA (m1A) methyltransferase complex"/>
    <property type="evidence" value="ECO:0007669"/>
    <property type="project" value="InterPro"/>
</dbReference>
<dbReference type="Pfam" id="PF04189">
    <property type="entry name" value="Gcd10p"/>
    <property type="match status" value="1"/>
</dbReference>
<reference evidence="10" key="1">
    <citation type="submission" date="2016-11" db="UniProtKB">
        <authorList>
            <consortium name="WormBaseParasite"/>
        </authorList>
    </citation>
    <scope>IDENTIFICATION</scope>
</reference>
<dbReference type="GO" id="GO:0030488">
    <property type="term" value="P:tRNA methylation"/>
    <property type="evidence" value="ECO:0007669"/>
    <property type="project" value="InterPro"/>
</dbReference>
<evidence type="ECO:0000256" key="4">
    <source>
        <dbReference type="ARBA" id="ARBA00022694"/>
    </source>
</evidence>
<sequence>MNKTALSKMVTKDSYVIVQKIDELRPESSPTENETCNNQESVQNSKVESTINPAQALQKLTQNDVLGLKSQGVTTGELVAKLVEGNISFNSRTDYAKRKYIRRKTKKHSDRVLIIKPTIRLILVLKIFCFLLNLIIFRIDQLGLILQLAGIHYGKRAVVFDQKCLLLFIYKI</sequence>
<comment type="subcellular location">
    <subcellularLocation>
        <location evidence="1">Nucleus</location>
    </subcellularLocation>
</comment>
<evidence type="ECO:0000256" key="8">
    <source>
        <dbReference type="SAM" id="Phobius"/>
    </source>
</evidence>
<dbReference type="WBParaSite" id="Hba_05807">
    <property type="protein sequence ID" value="Hba_05807"/>
    <property type="gene ID" value="Hba_05807"/>
</dbReference>
<keyword evidence="5" id="KW-0539">Nucleus</keyword>
<accession>A0A1I7WKZ4</accession>
<evidence type="ECO:0000256" key="3">
    <source>
        <dbReference type="ARBA" id="ARBA00021704"/>
    </source>
</evidence>
<keyword evidence="8" id="KW-0472">Membrane</keyword>
<feature type="region of interest" description="Disordered" evidence="7">
    <location>
        <begin position="25"/>
        <end position="47"/>
    </location>
</feature>
<dbReference type="InterPro" id="IPR017423">
    <property type="entry name" value="TRM6"/>
</dbReference>
<keyword evidence="4" id="KW-0819">tRNA processing</keyword>
<organism evidence="9 10">
    <name type="scientific">Heterorhabditis bacteriophora</name>
    <name type="common">Entomopathogenic nematode worm</name>
    <dbReference type="NCBI Taxonomy" id="37862"/>
    <lineage>
        <taxon>Eukaryota</taxon>
        <taxon>Metazoa</taxon>
        <taxon>Ecdysozoa</taxon>
        <taxon>Nematoda</taxon>
        <taxon>Chromadorea</taxon>
        <taxon>Rhabditida</taxon>
        <taxon>Rhabditina</taxon>
        <taxon>Rhabditomorpha</taxon>
        <taxon>Strongyloidea</taxon>
        <taxon>Heterorhabditidae</taxon>
        <taxon>Heterorhabditis</taxon>
    </lineage>
</organism>
<name>A0A1I7WKZ4_HETBA</name>
<dbReference type="PANTHER" id="PTHR12945:SF0">
    <property type="entry name" value="TRNA (ADENINE(58)-N(1))-METHYLTRANSFERASE NON-CATALYTIC SUBUNIT TRM6"/>
    <property type="match status" value="1"/>
</dbReference>
<feature type="transmembrane region" description="Helical" evidence="8">
    <location>
        <begin position="112"/>
        <end position="136"/>
    </location>
</feature>
<comment type="similarity">
    <text evidence="2">Belongs to the TRM6/GCD10 family.</text>
</comment>
<dbReference type="GO" id="GO:0005634">
    <property type="term" value="C:nucleus"/>
    <property type="evidence" value="ECO:0007669"/>
    <property type="project" value="UniProtKB-SubCell"/>
</dbReference>
<dbReference type="Proteomes" id="UP000095283">
    <property type="component" value="Unplaced"/>
</dbReference>
<evidence type="ECO:0000313" key="9">
    <source>
        <dbReference type="Proteomes" id="UP000095283"/>
    </source>
</evidence>
<protein>
    <recommendedName>
        <fullName evidence="3">tRNA (adenine(58)-N(1))-methyltransferase non-catalytic subunit TRM6</fullName>
    </recommendedName>
    <alternativeName>
        <fullName evidence="6">tRNA(m1A58)-methyltransferase subunit TRM6</fullName>
    </alternativeName>
</protein>
<evidence type="ECO:0000256" key="7">
    <source>
        <dbReference type="SAM" id="MobiDB-lite"/>
    </source>
</evidence>
<evidence type="ECO:0000256" key="6">
    <source>
        <dbReference type="ARBA" id="ARBA00032319"/>
    </source>
</evidence>
<proteinExistence type="inferred from homology"/>
<dbReference type="AlphaFoldDB" id="A0A1I7WKZ4"/>
<evidence type="ECO:0000256" key="2">
    <source>
        <dbReference type="ARBA" id="ARBA00008320"/>
    </source>
</evidence>
<evidence type="ECO:0000313" key="10">
    <source>
        <dbReference type="WBParaSite" id="Hba_05807"/>
    </source>
</evidence>
<dbReference type="PANTHER" id="PTHR12945">
    <property type="entry name" value="TRANSLATION INITIATION FACTOR EIF3-RELATED"/>
    <property type="match status" value="1"/>
</dbReference>
<keyword evidence="8" id="KW-1133">Transmembrane helix</keyword>
<evidence type="ECO:0000256" key="5">
    <source>
        <dbReference type="ARBA" id="ARBA00023242"/>
    </source>
</evidence>
<keyword evidence="9" id="KW-1185">Reference proteome</keyword>
<keyword evidence="8" id="KW-0812">Transmembrane</keyword>